<protein>
    <submittedName>
        <fullName evidence="4">2TM domain-containing protein</fullName>
    </submittedName>
</protein>
<dbReference type="Proteomes" id="UP000279541">
    <property type="component" value="Chromosome"/>
</dbReference>
<gene>
    <name evidence="3" type="ORF">EG359_14810</name>
    <name evidence="4" type="ORF">SAMN05421768_103152</name>
</gene>
<accession>A0A1N7I7M3</accession>
<dbReference type="Pfam" id="PF13239">
    <property type="entry name" value="2TM"/>
    <property type="match status" value="1"/>
</dbReference>
<reference evidence="3 6" key="2">
    <citation type="submission" date="2018-11" db="EMBL/GenBank/DDBJ databases">
        <title>Proposal to divide the Flavobacteriaceae and reorganize its genera based on Amino Acid Identity values calculated from whole genome sequences.</title>
        <authorList>
            <person name="Nicholson A.C."/>
            <person name="Gulvik C.A."/>
            <person name="Whitney A.M."/>
            <person name="Humrighouse B.W."/>
            <person name="Bell M."/>
            <person name="Holmes B."/>
            <person name="Steigerwalt A.G."/>
            <person name="Villarma A."/>
            <person name="Sheth M."/>
            <person name="Batra D."/>
            <person name="Pryor J."/>
            <person name="Bernardet J.-F."/>
            <person name="Hugo C."/>
            <person name="Kampfer P."/>
            <person name="Newman J."/>
            <person name="McQuiston J.R."/>
        </authorList>
    </citation>
    <scope>NUCLEOTIDE SEQUENCE [LARGE SCALE GENOMIC DNA]</scope>
    <source>
        <strain evidence="3 6">DSM 16927</strain>
    </source>
</reference>
<dbReference type="KEGG" id="cjt:EG359_14810"/>
<evidence type="ECO:0000313" key="5">
    <source>
        <dbReference type="Proteomes" id="UP000186106"/>
    </source>
</evidence>
<keyword evidence="1" id="KW-0812">Transmembrane</keyword>
<dbReference type="Proteomes" id="UP000186106">
    <property type="component" value="Unassembled WGS sequence"/>
</dbReference>
<proteinExistence type="predicted"/>
<keyword evidence="1" id="KW-0472">Membrane</keyword>
<dbReference type="EMBL" id="FTNZ01000003">
    <property type="protein sequence ID" value="SIS33086.1"/>
    <property type="molecule type" value="Genomic_DNA"/>
</dbReference>
<dbReference type="EMBL" id="CP033926">
    <property type="protein sequence ID" value="AZB00804.1"/>
    <property type="molecule type" value="Genomic_DNA"/>
</dbReference>
<keyword evidence="1" id="KW-1133">Transmembrane helix</keyword>
<evidence type="ECO:0000313" key="6">
    <source>
        <dbReference type="Proteomes" id="UP000279541"/>
    </source>
</evidence>
<dbReference type="AlphaFoldDB" id="A0A1N7I7M3"/>
<reference evidence="4 5" key="1">
    <citation type="submission" date="2017-01" db="EMBL/GenBank/DDBJ databases">
        <authorList>
            <person name="Mah S.A."/>
            <person name="Swanson W.J."/>
            <person name="Moy G.W."/>
            <person name="Vacquier V.D."/>
        </authorList>
    </citation>
    <scope>NUCLEOTIDE SEQUENCE [LARGE SCALE GENOMIC DNA]</scope>
    <source>
        <strain evidence="4 5">DSM 16927</strain>
    </source>
</reference>
<feature type="domain" description="2TM" evidence="2">
    <location>
        <begin position="5"/>
        <end position="81"/>
    </location>
</feature>
<feature type="transmembrane region" description="Helical" evidence="1">
    <location>
        <begin position="48"/>
        <end position="68"/>
    </location>
</feature>
<feature type="transmembrane region" description="Helical" evidence="1">
    <location>
        <begin position="20"/>
        <end position="36"/>
    </location>
</feature>
<name>A0A1N7I7M3_9FLAO</name>
<organism evidence="4 5">
    <name type="scientific">Chryseobacterium joostei</name>
    <dbReference type="NCBI Taxonomy" id="112234"/>
    <lineage>
        <taxon>Bacteria</taxon>
        <taxon>Pseudomonadati</taxon>
        <taxon>Bacteroidota</taxon>
        <taxon>Flavobacteriia</taxon>
        <taxon>Flavobacteriales</taxon>
        <taxon>Weeksellaceae</taxon>
        <taxon>Chryseobacterium group</taxon>
        <taxon>Chryseobacterium</taxon>
    </lineage>
</organism>
<evidence type="ECO:0000313" key="4">
    <source>
        <dbReference type="EMBL" id="SIS33086.1"/>
    </source>
</evidence>
<dbReference type="RefSeq" id="WP_076352907.1">
    <property type="nucleotide sequence ID" value="NZ_CP033926.1"/>
</dbReference>
<evidence type="ECO:0000256" key="1">
    <source>
        <dbReference type="SAM" id="Phobius"/>
    </source>
</evidence>
<evidence type="ECO:0000313" key="3">
    <source>
        <dbReference type="EMBL" id="AZB00804.1"/>
    </source>
</evidence>
<keyword evidence="6" id="KW-1185">Reference proteome</keyword>
<evidence type="ECO:0000259" key="2">
    <source>
        <dbReference type="Pfam" id="PF13239"/>
    </source>
</evidence>
<sequence length="90" mass="10672">MDYNRAHNRVQQLKKFYKNLMWFGIIAAIIIGNDLIKNGMHYNILSGHLILTIWAIFLTIKAFSLFVFDDSWENEIMNKELKKDKKPIDL</sequence>
<dbReference type="STRING" id="112234.SAMN05421768_103152"/>
<dbReference type="OrthoDB" id="1260494at2"/>
<dbReference type="InterPro" id="IPR025698">
    <property type="entry name" value="2TM_dom"/>
</dbReference>